<dbReference type="AlphaFoldDB" id="A0A6J7KKT7"/>
<gene>
    <name evidence="1" type="ORF">UFOPK3773_01708</name>
</gene>
<name>A0A6J7KKT7_9ZZZZ</name>
<proteinExistence type="predicted"/>
<protein>
    <submittedName>
        <fullName evidence="1">Unannotated protein</fullName>
    </submittedName>
</protein>
<dbReference type="EMBL" id="CAFBNF010000225">
    <property type="protein sequence ID" value="CAB4956297.1"/>
    <property type="molecule type" value="Genomic_DNA"/>
</dbReference>
<dbReference type="SUPFAM" id="SSF53756">
    <property type="entry name" value="UDP-Glycosyltransferase/glycogen phosphorylase"/>
    <property type="match status" value="1"/>
</dbReference>
<organism evidence="1">
    <name type="scientific">freshwater metagenome</name>
    <dbReference type="NCBI Taxonomy" id="449393"/>
    <lineage>
        <taxon>unclassified sequences</taxon>
        <taxon>metagenomes</taxon>
        <taxon>ecological metagenomes</taxon>
    </lineage>
</organism>
<reference evidence="1" key="1">
    <citation type="submission" date="2020-05" db="EMBL/GenBank/DDBJ databases">
        <authorList>
            <person name="Chiriac C."/>
            <person name="Salcher M."/>
            <person name="Ghai R."/>
            <person name="Kavagutti S V."/>
        </authorList>
    </citation>
    <scope>NUCLEOTIDE SEQUENCE</scope>
</reference>
<accession>A0A6J7KKT7</accession>
<evidence type="ECO:0000313" key="1">
    <source>
        <dbReference type="EMBL" id="CAB4956297.1"/>
    </source>
</evidence>
<sequence>MLGEVGNDRGAPIVFIAQWLSTFELVAPVWHELRRAGVPVAVVVAPERRVEGPSAPLHDGSEFDQRSADGLWRKLTERGFEPLPQVAPSVEAQRIRSLRPSAVFLATPYDFHRHPGLAPDVLGVPVHYISYGLTISPDVGGGESASSFYDHCQRIYADTPYERDTVLGAGLAREAVLLTGHPGLDVWDVPHEVSPTPLVLWCPWWGHSWPTGGPGYSTFLAGRHDFLEQVRRRPQVSFVFRPHSLLWQALRRDRLWSADDEANFFAELESLPNITFSDAEADKEGHVAQLAEAWAMVTDGITFIEEFAYTGKPLLITRAPGNPGWNPVGEAIEQIVEKSDLMVGLSAFLDAVERGPNAERAIAVREQMQQVLNRPPGGAAPLVAADLVRTREAELSRRTAPARTGGSWLTLSARMRSAVAELNEAEAGGVGLSYQRQLLETGGVNLDGEATALTSFTVPRVHGGQFVLASGRSDGLALVTAGMSTGWQIDRVVLADSVFALAGSAKTESEGSVAAVLGHRVALLLDQARVALAEGPPTPRVVRVGTTSMVHDLWNNLPALVLWEDLLAGLLASGDVRLEIDPEGVAQFEALGSLGDLLPALGEFARSGREVAPRGTVPCGGVRVSSEARSRVAASLNSVNTPAREGPRLWIGIQPDGGGPTNAVALAVALATQWRSRTGGDVVIDAFTPDSVETGQSWREAQVLAAHHFRAEVVRRAVDRSQATGAVLSTSGLGLHEALAWAGTADYYVCTAGPLLQKVAWVWNLPGTVLVPPGPHRGSVANWYSEQVEGGRQAALFPEWLCESTTDGSWRVRDVRTAAAHVVGVAMSSVRN</sequence>